<dbReference type="InterPro" id="IPR000374">
    <property type="entry name" value="PC_trans"/>
</dbReference>
<feature type="transmembrane region" description="Helical" evidence="19">
    <location>
        <begin position="7"/>
        <end position="24"/>
    </location>
</feature>
<dbReference type="GO" id="GO:0016024">
    <property type="term" value="P:CDP-diacylglycerol biosynthetic process"/>
    <property type="evidence" value="ECO:0007669"/>
    <property type="project" value="TreeGrafter"/>
</dbReference>
<evidence type="ECO:0000256" key="12">
    <source>
        <dbReference type="ARBA" id="ARBA00022695"/>
    </source>
</evidence>
<dbReference type="AlphaFoldDB" id="A0AA95GD85"/>
<dbReference type="GO" id="GO:0005886">
    <property type="term" value="C:plasma membrane"/>
    <property type="evidence" value="ECO:0007669"/>
    <property type="project" value="UniProtKB-SubCell"/>
</dbReference>
<dbReference type="EMBL" id="CP123498">
    <property type="protein sequence ID" value="WGL94918.1"/>
    <property type="molecule type" value="Genomic_DNA"/>
</dbReference>
<comment type="catalytic activity">
    <reaction evidence="1 18">
        <text>a 1,2-diacyl-sn-glycero-3-phosphate + CTP + H(+) = a CDP-1,2-diacyl-sn-glycerol + diphosphate</text>
        <dbReference type="Rhea" id="RHEA:16229"/>
        <dbReference type="ChEBI" id="CHEBI:15378"/>
        <dbReference type="ChEBI" id="CHEBI:33019"/>
        <dbReference type="ChEBI" id="CHEBI:37563"/>
        <dbReference type="ChEBI" id="CHEBI:58332"/>
        <dbReference type="ChEBI" id="CHEBI:58608"/>
        <dbReference type="EC" id="2.7.7.41"/>
    </reaction>
</comment>
<evidence type="ECO:0000256" key="18">
    <source>
        <dbReference type="RuleBase" id="RU003938"/>
    </source>
</evidence>
<keyword evidence="11 18" id="KW-0812">Transmembrane</keyword>
<keyword evidence="16" id="KW-0594">Phospholipid biosynthesis</keyword>
<dbReference type="EC" id="2.7.7.41" evidence="6 18"/>
<keyword evidence="17" id="KW-1208">Phospholipid metabolism</keyword>
<keyword evidence="13 19" id="KW-1133">Transmembrane helix</keyword>
<keyword evidence="8" id="KW-1003">Cell membrane</keyword>
<evidence type="ECO:0000256" key="5">
    <source>
        <dbReference type="ARBA" id="ARBA00010185"/>
    </source>
</evidence>
<organism evidence="20 21">
    <name type="scientific">Arsenophonus nasoniae</name>
    <name type="common">son-killer infecting Nasonia vitripennis</name>
    <dbReference type="NCBI Taxonomy" id="638"/>
    <lineage>
        <taxon>Bacteria</taxon>
        <taxon>Pseudomonadati</taxon>
        <taxon>Pseudomonadota</taxon>
        <taxon>Gammaproteobacteria</taxon>
        <taxon>Enterobacterales</taxon>
        <taxon>Morganellaceae</taxon>
        <taxon>Arsenophonus</taxon>
    </lineage>
</organism>
<keyword evidence="10 18" id="KW-0808">Transferase</keyword>
<evidence type="ECO:0000256" key="17">
    <source>
        <dbReference type="ARBA" id="ARBA00023264"/>
    </source>
</evidence>
<feature type="transmembrane region" description="Helical" evidence="19">
    <location>
        <begin position="87"/>
        <end position="107"/>
    </location>
</feature>
<feature type="transmembrane region" description="Helical" evidence="19">
    <location>
        <begin position="152"/>
        <end position="173"/>
    </location>
</feature>
<dbReference type="RefSeq" id="WP_280629048.1">
    <property type="nucleotide sequence ID" value="NZ_CP123498.1"/>
</dbReference>
<keyword evidence="14" id="KW-0443">Lipid metabolism</keyword>
<gene>
    <name evidence="20" type="primary">cdsA</name>
    <name evidence="20" type="ORF">QE207_14755</name>
</gene>
<comment type="pathway">
    <text evidence="3 18">Phospholipid metabolism; CDP-diacylglycerol biosynthesis; CDP-diacylglycerol from sn-glycerol 3-phosphate: step 3/3.</text>
</comment>
<evidence type="ECO:0000256" key="19">
    <source>
        <dbReference type="SAM" id="Phobius"/>
    </source>
</evidence>
<comment type="similarity">
    <text evidence="5 18">Belongs to the CDS family.</text>
</comment>
<feature type="transmembrane region" description="Helical" evidence="19">
    <location>
        <begin position="58"/>
        <end position="75"/>
    </location>
</feature>
<evidence type="ECO:0000313" key="21">
    <source>
        <dbReference type="Proteomes" id="UP001177597"/>
    </source>
</evidence>
<evidence type="ECO:0000313" key="20">
    <source>
        <dbReference type="EMBL" id="WGL94918.1"/>
    </source>
</evidence>
<accession>A0AA95GD85</accession>
<dbReference type="PANTHER" id="PTHR46382">
    <property type="entry name" value="PHOSPHATIDATE CYTIDYLYLTRANSFERASE"/>
    <property type="match status" value="1"/>
</dbReference>
<evidence type="ECO:0000256" key="1">
    <source>
        <dbReference type="ARBA" id="ARBA00001698"/>
    </source>
</evidence>
<feature type="transmembrane region" description="Helical" evidence="19">
    <location>
        <begin position="194"/>
        <end position="215"/>
    </location>
</feature>
<feature type="transmembrane region" description="Helical" evidence="19">
    <location>
        <begin position="119"/>
        <end position="140"/>
    </location>
</feature>
<evidence type="ECO:0000256" key="14">
    <source>
        <dbReference type="ARBA" id="ARBA00023098"/>
    </source>
</evidence>
<dbReference type="Pfam" id="PF01148">
    <property type="entry name" value="CTP_transf_1"/>
    <property type="match status" value="1"/>
</dbReference>
<evidence type="ECO:0000256" key="16">
    <source>
        <dbReference type="ARBA" id="ARBA00023209"/>
    </source>
</evidence>
<protein>
    <recommendedName>
        <fullName evidence="7 18">Phosphatidate cytidylyltransferase</fullName>
        <ecNumber evidence="6 18">2.7.7.41</ecNumber>
    </recommendedName>
</protein>
<evidence type="ECO:0000256" key="6">
    <source>
        <dbReference type="ARBA" id="ARBA00012487"/>
    </source>
</evidence>
<comment type="subcellular location">
    <subcellularLocation>
        <location evidence="2">Cell membrane</location>
        <topology evidence="2">Multi-pass membrane protein</topology>
    </subcellularLocation>
</comment>
<reference evidence="20" key="1">
    <citation type="submission" date="2023-04" db="EMBL/GenBank/DDBJ databases">
        <title>Genome dynamics across the evolutionary transition to endosymbiosis.</title>
        <authorList>
            <person name="Siozios S."/>
            <person name="Nadal-Jimenez P."/>
            <person name="Azagi T."/>
            <person name="Sprong H."/>
            <person name="Frost C.L."/>
            <person name="Parratt S.R."/>
            <person name="Taylor G."/>
            <person name="Brettell L."/>
            <person name="Lew K.C."/>
            <person name="Croft L."/>
            <person name="King K.C."/>
            <person name="Brockhurst M.A."/>
            <person name="Hypsa V."/>
            <person name="Novakova E."/>
            <person name="Darby A.C."/>
            <person name="Hurst G.D.D."/>
        </authorList>
    </citation>
    <scope>NUCLEOTIDE SEQUENCE</scope>
    <source>
        <strain evidence="20">AIh</strain>
    </source>
</reference>
<evidence type="ECO:0000256" key="8">
    <source>
        <dbReference type="ARBA" id="ARBA00022475"/>
    </source>
</evidence>
<evidence type="ECO:0000256" key="9">
    <source>
        <dbReference type="ARBA" id="ARBA00022516"/>
    </source>
</evidence>
<evidence type="ECO:0000256" key="7">
    <source>
        <dbReference type="ARBA" id="ARBA00019373"/>
    </source>
</evidence>
<evidence type="ECO:0000256" key="2">
    <source>
        <dbReference type="ARBA" id="ARBA00004651"/>
    </source>
</evidence>
<dbReference type="NCBIfam" id="NF008635">
    <property type="entry name" value="PRK11624.1"/>
    <property type="match status" value="1"/>
</dbReference>
<dbReference type="Proteomes" id="UP001177597">
    <property type="component" value="Chromosome"/>
</dbReference>
<evidence type="ECO:0000256" key="15">
    <source>
        <dbReference type="ARBA" id="ARBA00023136"/>
    </source>
</evidence>
<dbReference type="PROSITE" id="PS01315">
    <property type="entry name" value="CDS"/>
    <property type="match status" value="1"/>
</dbReference>
<dbReference type="GO" id="GO:0004605">
    <property type="term" value="F:phosphatidate cytidylyltransferase activity"/>
    <property type="evidence" value="ECO:0007669"/>
    <property type="project" value="UniProtKB-EC"/>
</dbReference>
<keyword evidence="9" id="KW-0444">Lipid biosynthesis</keyword>
<comment type="pathway">
    <text evidence="4">Lipid metabolism.</text>
</comment>
<evidence type="ECO:0000256" key="11">
    <source>
        <dbReference type="ARBA" id="ARBA00022692"/>
    </source>
</evidence>
<evidence type="ECO:0000256" key="13">
    <source>
        <dbReference type="ARBA" id="ARBA00022989"/>
    </source>
</evidence>
<keyword evidence="12 18" id="KW-0548">Nucleotidyltransferase</keyword>
<keyword evidence="15 19" id="KW-0472">Membrane</keyword>
<evidence type="ECO:0000256" key="3">
    <source>
        <dbReference type="ARBA" id="ARBA00005119"/>
    </source>
</evidence>
<feature type="transmembrane region" description="Helical" evidence="19">
    <location>
        <begin position="221"/>
        <end position="238"/>
    </location>
</feature>
<evidence type="ECO:0000256" key="10">
    <source>
        <dbReference type="ARBA" id="ARBA00022679"/>
    </source>
</evidence>
<name>A0AA95GD85_9GAMM</name>
<proteinExistence type="inferred from homology"/>
<dbReference type="PANTHER" id="PTHR46382:SF1">
    <property type="entry name" value="PHOSPHATIDATE CYTIDYLYLTRANSFERASE"/>
    <property type="match status" value="1"/>
</dbReference>
<evidence type="ECO:0000256" key="4">
    <source>
        <dbReference type="ARBA" id="ARBA00005189"/>
    </source>
</evidence>
<sequence length="286" mass="31411">MLNLNSRIITASILIPLVIAALFFLPPNLFGYVIIVICSLAAWEWSQFIGWTAQIKRIICAVLFGICLLGLQLSFQDLSQLTTEPLIIYILSAGLVWWLVAIILVVTFPTSARFWSQSVILKILFGILTILPFYCGMLVLKSVDYHINNFIGAWWILYVMLLVWSADTGAYFFGHLFGKHKLAAKVSPGKTLEGMLGGMLTAGIIAGLFSLSVPVLLIPKNLLFCSVIVVIISVFGDLTESMFKRQSGIKDSSYLIPGHGGVLDRIDSLTAAIPVFAGLTLLFFSS</sequence>